<name>A0A9X1X3Z9_9SPHI</name>
<keyword evidence="4" id="KW-1185">Reference proteome</keyword>
<dbReference type="SUPFAM" id="SSF51261">
    <property type="entry name" value="Duplicated hybrid motif"/>
    <property type="match status" value="1"/>
</dbReference>
<proteinExistence type="predicted"/>
<feature type="chain" id="PRO_5040854959" evidence="1">
    <location>
        <begin position="22"/>
        <end position="575"/>
    </location>
</feature>
<dbReference type="Proteomes" id="UP001139450">
    <property type="component" value="Unassembled WGS sequence"/>
</dbReference>
<comment type="caution">
    <text evidence="3">The sequence shown here is derived from an EMBL/GenBank/DDBJ whole genome shotgun (WGS) entry which is preliminary data.</text>
</comment>
<protein>
    <submittedName>
        <fullName evidence="3">M23 family metallopeptidase</fullName>
    </submittedName>
</protein>
<keyword evidence="1" id="KW-0732">Signal</keyword>
<dbReference type="EMBL" id="JALJEJ010000004">
    <property type="protein sequence ID" value="MCJ8210171.1"/>
    <property type="molecule type" value="Genomic_DNA"/>
</dbReference>
<sequence>MLKHALALCLTAAMAVLAAKAQSTQPIQSRPYPVDIFRYPIDLPPSTAGSFGELRPNHFHSGLDFRTNQREGYPVHAVYDGYVSRLRVQFGGFGNAVYVTHPNGFTSVYGHLQRFAPELERFVREQQRIQQKDIVDFTLTPFQLPVAKGQVIAISGNTGGSAGPHLHFELRDANTEETINAQLFGLTIADHIPPAISAIAVYRLNGQPFSERTSRAYYPITGASGNYHLMNQQVVTIGRDAGLGIVCDDRNSASANHNGIYSLELKLDGTTIYTYAVERFAFDQTHAINAYIDYPAYQTSRRFIQKCFILPGSKINLYPQNINRGIIQLNDDEVHEVTYIVKDIAGNTSTLNLKVKAGARDMSPAPPEGSTRFKYDQVNNFTADNNRLQLTIPQGNLYDDLDFTFGILPKHTGAYSATYKLHNRLTPIHGSYEIRIKPDSTIGALAAKAVIFNTVSGCEGGNYEDGYVKAHVHDFGEFYVRLDTIPPVVRPINLINGGSMAGKSKMSFRISDNLSGIQSYIGKIDGQWVLMEWDYKTKILNYTFDAGLAPGKHHLELVVRDYKDNTTQYTADFYR</sequence>
<dbReference type="AlphaFoldDB" id="A0A9X1X3Z9"/>
<evidence type="ECO:0000259" key="2">
    <source>
        <dbReference type="Pfam" id="PF01551"/>
    </source>
</evidence>
<dbReference type="InterPro" id="IPR016047">
    <property type="entry name" value="M23ase_b-sheet_dom"/>
</dbReference>
<reference evidence="3" key="1">
    <citation type="submission" date="2022-04" db="EMBL/GenBank/DDBJ databases">
        <title>Mucilaginibacter sp. RS28 isolated from freshwater.</title>
        <authorList>
            <person name="Ko S.-R."/>
        </authorList>
    </citation>
    <scope>NUCLEOTIDE SEQUENCE</scope>
    <source>
        <strain evidence="3">RS28</strain>
    </source>
</reference>
<dbReference type="Pfam" id="PF01551">
    <property type="entry name" value="Peptidase_M23"/>
    <property type="match status" value="1"/>
</dbReference>
<evidence type="ECO:0000313" key="3">
    <source>
        <dbReference type="EMBL" id="MCJ8210171.1"/>
    </source>
</evidence>
<dbReference type="Gene3D" id="2.70.70.10">
    <property type="entry name" value="Glucose Permease (Domain IIA)"/>
    <property type="match status" value="1"/>
</dbReference>
<gene>
    <name evidence="3" type="ORF">MUY27_10655</name>
</gene>
<feature type="signal peptide" evidence="1">
    <location>
        <begin position="1"/>
        <end position="21"/>
    </location>
</feature>
<feature type="domain" description="M23ase beta-sheet core" evidence="2">
    <location>
        <begin position="59"/>
        <end position="134"/>
    </location>
</feature>
<dbReference type="InterPro" id="IPR011055">
    <property type="entry name" value="Dup_hybrid_motif"/>
</dbReference>
<dbReference type="CDD" id="cd12797">
    <property type="entry name" value="M23_peptidase"/>
    <property type="match status" value="1"/>
</dbReference>
<dbReference type="PANTHER" id="PTHR21666">
    <property type="entry name" value="PEPTIDASE-RELATED"/>
    <property type="match status" value="1"/>
</dbReference>
<accession>A0A9X1X3Z9</accession>
<organism evidence="3 4">
    <name type="scientific">Mucilaginibacter straminoryzae</name>
    <dbReference type="NCBI Taxonomy" id="2932774"/>
    <lineage>
        <taxon>Bacteria</taxon>
        <taxon>Pseudomonadati</taxon>
        <taxon>Bacteroidota</taxon>
        <taxon>Sphingobacteriia</taxon>
        <taxon>Sphingobacteriales</taxon>
        <taxon>Sphingobacteriaceae</taxon>
        <taxon>Mucilaginibacter</taxon>
    </lineage>
</organism>
<evidence type="ECO:0000256" key="1">
    <source>
        <dbReference type="SAM" id="SignalP"/>
    </source>
</evidence>
<dbReference type="RefSeq" id="WP_245130009.1">
    <property type="nucleotide sequence ID" value="NZ_JALJEJ010000004.1"/>
</dbReference>
<evidence type="ECO:0000313" key="4">
    <source>
        <dbReference type="Proteomes" id="UP001139450"/>
    </source>
</evidence>
<dbReference type="InterPro" id="IPR050570">
    <property type="entry name" value="Cell_wall_metabolism_enzyme"/>
</dbReference>
<dbReference type="GO" id="GO:0004222">
    <property type="term" value="F:metalloendopeptidase activity"/>
    <property type="evidence" value="ECO:0007669"/>
    <property type="project" value="TreeGrafter"/>
</dbReference>
<dbReference type="PANTHER" id="PTHR21666:SF270">
    <property type="entry name" value="MUREIN HYDROLASE ACTIVATOR ENVC"/>
    <property type="match status" value="1"/>
</dbReference>